<comment type="caution">
    <text evidence="1">The sequence shown here is derived from an EMBL/GenBank/DDBJ whole genome shotgun (WGS) entry which is preliminary data.</text>
</comment>
<reference evidence="1 2" key="1">
    <citation type="submission" date="2018-10" db="EMBL/GenBank/DDBJ databases">
        <title>Sinomicrobium pectinilyticum sp. nov., a pectinase-producing bacterium isolated from alkaline and saline soil, and emended description of the genus Sinomicrobium.</title>
        <authorList>
            <person name="Cheng B."/>
            <person name="Li C."/>
            <person name="Lai Q."/>
            <person name="Du M."/>
            <person name="Shao Z."/>
            <person name="Xu P."/>
            <person name="Yang C."/>
        </authorList>
    </citation>
    <scope>NUCLEOTIDE SEQUENCE [LARGE SCALE GENOMIC DNA]</scope>
    <source>
        <strain evidence="1 2">5DNS001</strain>
    </source>
</reference>
<gene>
    <name evidence="1" type="ORF">ED312_20355</name>
</gene>
<name>A0A3N0DQM1_SINP1</name>
<proteinExistence type="predicted"/>
<evidence type="ECO:0000313" key="1">
    <source>
        <dbReference type="EMBL" id="RNL77945.1"/>
    </source>
</evidence>
<dbReference type="EMBL" id="RJTM01000154">
    <property type="protein sequence ID" value="RNL77945.1"/>
    <property type="molecule type" value="Genomic_DNA"/>
</dbReference>
<dbReference type="Proteomes" id="UP000267469">
    <property type="component" value="Unassembled WGS sequence"/>
</dbReference>
<organism evidence="1 2">
    <name type="scientific">Sinomicrobium pectinilyticum</name>
    <dbReference type="NCBI Taxonomy" id="1084421"/>
    <lineage>
        <taxon>Bacteria</taxon>
        <taxon>Pseudomonadati</taxon>
        <taxon>Bacteroidota</taxon>
        <taxon>Flavobacteriia</taxon>
        <taxon>Flavobacteriales</taxon>
        <taxon>Flavobacteriaceae</taxon>
        <taxon>Sinomicrobium</taxon>
    </lineage>
</organism>
<keyword evidence="2" id="KW-1185">Reference proteome</keyword>
<dbReference type="RefSeq" id="WP_123217865.1">
    <property type="nucleotide sequence ID" value="NZ_RJTM01000154.1"/>
</dbReference>
<sequence>MKRIALIILFGVVFTTGYAQQPGIGIGTTTPDASSQLDVTSADKGVLIPRMTSAQRNAIESPANGLLVFDTDRQCISQNVGTSAAPDWVCISGNVVRFFYMPAINFDTSKDAAGQTKNLYQLYKDQFSMSDPNTTASSTGAPATIPSFPEATDLYYYITYYDPDVFSNISIDANGVMTYDVTAAATDCSFINIVFAIK</sequence>
<protein>
    <submittedName>
        <fullName evidence="1">Uncharacterized protein</fullName>
    </submittedName>
</protein>
<accession>A0A3N0DQM1</accession>
<evidence type="ECO:0000313" key="2">
    <source>
        <dbReference type="Proteomes" id="UP000267469"/>
    </source>
</evidence>
<dbReference type="OrthoDB" id="9808953at2"/>
<dbReference type="AlphaFoldDB" id="A0A3N0DQM1"/>